<dbReference type="GO" id="GO:0004674">
    <property type="term" value="F:protein serine/threonine kinase activity"/>
    <property type="evidence" value="ECO:0007669"/>
    <property type="project" value="UniProtKB-KW"/>
</dbReference>
<evidence type="ECO:0000256" key="5">
    <source>
        <dbReference type="ARBA" id="ARBA00022840"/>
    </source>
</evidence>
<evidence type="ECO:0000256" key="6">
    <source>
        <dbReference type="ARBA" id="ARBA00022969"/>
    </source>
</evidence>
<keyword evidence="4 7" id="KW-0418">Kinase</keyword>
<dbReference type="HAMAP" id="MF_00637">
    <property type="entry name" value="Anti_sigma_F"/>
    <property type="match status" value="1"/>
</dbReference>
<keyword evidence="1 7" id="KW-0723">Serine/threonine-protein kinase</keyword>
<dbReference type="Proteomes" id="UP000184529">
    <property type="component" value="Unassembled WGS sequence"/>
</dbReference>
<keyword evidence="5 7" id="KW-0067">ATP-binding</keyword>
<evidence type="ECO:0000313" key="11">
    <source>
        <dbReference type="Proteomes" id="UP000184529"/>
    </source>
</evidence>
<feature type="chain" id="PRO_5009918055" description="Anti-sigma F factor" evidence="8">
    <location>
        <begin position="22"/>
        <end position="151"/>
    </location>
</feature>
<evidence type="ECO:0000256" key="8">
    <source>
        <dbReference type="SAM" id="SignalP"/>
    </source>
</evidence>
<dbReference type="PANTHER" id="PTHR35526">
    <property type="entry name" value="ANTI-SIGMA-F FACTOR RSBW-RELATED"/>
    <property type="match status" value="1"/>
</dbReference>
<dbReference type="PANTHER" id="PTHR35526:SF3">
    <property type="entry name" value="ANTI-SIGMA-F FACTOR RSBW"/>
    <property type="match status" value="1"/>
</dbReference>
<dbReference type="STRING" id="1121432.SAMN02745219_01977"/>
<dbReference type="InterPro" id="IPR050267">
    <property type="entry name" value="Anti-sigma-factor_SerPK"/>
</dbReference>
<evidence type="ECO:0000256" key="2">
    <source>
        <dbReference type="ARBA" id="ARBA00022679"/>
    </source>
</evidence>
<organism evidence="10 11">
    <name type="scientific">Desulfofundulus thermosubterraneus DSM 16057</name>
    <dbReference type="NCBI Taxonomy" id="1121432"/>
    <lineage>
        <taxon>Bacteria</taxon>
        <taxon>Bacillati</taxon>
        <taxon>Bacillota</taxon>
        <taxon>Clostridia</taxon>
        <taxon>Eubacteriales</taxon>
        <taxon>Peptococcaceae</taxon>
        <taxon>Desulfofundulus</taxon>
    </lineage>
</organism>
<dbReference type="InterPro" id="IPR010194">
    <property type="entry name" value="Anti-sigma_F"/>
</dbReference>
<comment type="catalytic activity">
    <reaction evidence="7">
        <text>L-threonyl-[protein] + ATP = O-phospho-L-threonyl-[protein] + ADP + H(+)</text>
        <dbReference type="Rhea" id="RHEA:46608"/>
        <dbReference type="Rhea" id="RHEA-COMP:11060"/>
        <dbReference type="Rhea" id="RHEA-COMP:11605"/>
        <dbReference type="ChEBI" id="CHEBI:15378"/>
        <dbReference type="ChEBI" id="CHEBI:30013"/>
        <dbReference type="ChEBI" id="CHEBI:30616"/>
        <dbReference type="ChEBI" id="CHEBI:61977"/>
        <dbReference type="ChEBI" id="CHEBI:456216"/>
        <dbReference type="EC" id="2.7.11.1"/>
    </reaction>
</comment>
<reference evidence="11" key="1">
    <citation type="submission" date="2016-11" db="EMBL/GenBank/DDBJ databases">
        <authorList>
            <person name="Varghese N."/>
            <person name="Submissions S."/>
        </authorList>
    </citation>
    <scope>NUCLEOTIDE SEQUENCE [LARGE SCALE GENOMIC DNA]</scope>
    <source>
        <strain evidence="11">DSM 16057</strain>
    </source>
</reference>
<dbReference type="AlphaFoldDB" id="A0A1M6HDA5"/>
<name>A0A1M6HDA5_9FIRM</name>
<dbReference type="InterPro" id="IPR003594">
    <property type="entry name" value="HATPase_dom"/>
</dbReference>
<gene>
    <name evidence="7" type="primary">spoIIAB</name>
    <name evidence="10" type="ORF">SAMN02745219_01977</name>
</gene>
<sequence length="151" mass="16274">MKVINQLKMEFLSLPANVAFARVAVAAFASQLDFTLNDLEEIKVAVSEAVANAIVHGYENSPTGIVRVLVTLLETGVEIRVEDNGKGIADVKKALEPAYSTDPERMGLGFVFMQSFMDRLHVDSSPARGTRITMIKNINNRGAAAASQGGH</sequence>
<dbReference type="OrthoDB" id="9768808at2"/>
<evidence type="ECO:0000256" key="1">
    <source>
        <dbReference type="ARBA" id="ARBA00022527"/>
    </source>
</evidence>
<dbReference type="GO" id="GO:0106310">
    <property type="term" value="F:protein serine kinase activity"/>
    <property type="evidence" value="ECO:0007669"/>
    <property type="project" value="RHEA"/>
</dbReference>
<evidence type="ECO:0000313" key="10">
    <source>
        <dbReference type="EMBL" id="SHJ20248.1"/>
    </source>
</evidence>
<dbReference type="GO" id="GO:0030436">
    <property type="term" value="P:asexual sporulation"/>
    <property type="evidence" value="ECO:0007669"/>
    <property type="project" value="UniProtKB-UniRule"/>
</dbReference>
<keyword evidence="2 7" id="KW-0808">Transferase</keyword>
<dbReference type="SUPFAM" id="SSF55874">
    <property type="entry name" value="ATPase domain of HSP90 chaperone/DNA topoisomerase II/histidine kinase"/>
    <property type="match status" value="1"/>
</dbReference>
<evidence type="ECO:0000259" key="9">
    <source>
        <dbReference type="SMART" id="SM00387"/>
    </source>
</evidence>
<dbReference type="GO" id="GO:0030435">
    <property type="term" value="P:sporulation resulting in formation of a cellular spore"/>
    <property type="evidence" value="ECO:0007669"/>
    <property type="project" value="UniProtKB-KW"/>
</dbReference>
<comment type="catalytic activity">
    <reaction evidence="7">
        <text>L-seryl-[protein] + ATP = O-phospho-L-seryl-[protein] + ADP + H(+)</text>
        <dbReference type="Rhea" id="RHEA:17989"/>
        <dbReference type="Rhea" id="RHEA-COMP:9863"/>
        <dbReference type="Rhea" id="RHEA-COMP:11604"/>
        <dbReference type="ChEBI" id="CHEBI:15378"/>
        <dbReference type="ChEBI" id="CHEBI:29999"/>
        <dbReference type="ChEBI" id="CHEBI:30616"/>
        <dbReference type="ChEBI" id="CHEBI:83421"/>
        <dbReference type="ChEBI" id="CHEBI:456216"/>
        <dbReference type="EC" id="2.7.11.1"/>
    </reaction>
</comment>
<keyword evidence="6 7" id="KW-0749">Sporulation</keyword>
<dbReference type="GO" id="GO:0005524">
    <property type="term" value="F:ATP binding"/>
    <property type="evidence" value="ECO:0007669"/>
    <property type="project" value="UniProtKB-KW"/>
</dbReference>
<dbReference type="EC" id="2.7.11.1" evidence="7"/>
<comment type="similarity">
    <text evidence="7">Belongs to the anti-sigma-factor family.</text>
</comment>
<comment type="function">
    <text evidence="7">Binds to sigma F and blocks its ability to form an RNA polymerase holoenzyme (E-sigma F). Phosphorylates SpoIIAA on a serine residue. This phosphorylation may enable SpoIIAA to act as an anti-anti-sigma factor that counteracts SpoIIAB and thus releases sigma F from inhibition.</text>
</comment>
<dbReference type="GO" id="GO:0016989">
    <property type="term" value="F:sigma factor antagonist activity"/>
    <property type="evidence" value="ECO:0007669"/>
    <property type="project" value="InterPro"/>
</dbReference>
<dbReference type="InterPro" id="IPR036890">
    <property type="entry name" value="HATPase_C_sf"/>
</dbReference>
<evidence type="ECO:0000256" key="3">
    <source>
        <dbReference type="ARBA" id="ARBA00022741"/>
    </source>
</evidence>
<feature type="signal peptide" evidence="8">
    <location>
        <begin position="1"/>
        <end position="21"/>
    </location>
</feature>
<keyword evidence="3 7" id="KW-0547">Nucleotide-binding</keyword>
<proteinExistence type="inferred from homology"/>
<dbReference type="EMBL" id="FQZM01000023">
    <property type="protein sequence ID" value="SHJ20248.1"/>
    <property type="molecule type" value="Genomic_DNA"/>
</dbReference>
<dbReference type="NCBIfam" id="TIGR01925">
    <property type="entry name" value="spIIAB"/>
    <property type="match status" value="1"/>
</dbReference>
<dbReference type="GO" id="GO:0042174">
    <property type="term" value="P:negative regulation of sporulation resulting in formation of a cellular spore"/>
    <property type="evidence" value="ECO:0007669"/>
    <property type="project" value="InterPro"/>
</dbReference>
<protein>
    <recommendedName>
        <fullName evidence="7">Anti-sigma F factor</fullName>
        <ecNumber evidence="7">2.7.11.1</ecNumber>
    </recommendedName>
    <alternativeName>
        <fullName evidence="7">Stage II sporulation protein AB</fullName>
    </alternativeName>
</protein>
<dbReference type="SMART" id="SM00387">
    <property type="entry name" value="HATPase_c"/>
    <property type="match status" value="1"/>
</dbReference>
<evidence type="ECO:0000256" key="7">
    <source>
        <dbReference type="HAMAP-Rule" id="MF_00637"/>
    </source>
</evidence>
<evidence type="ECO:0000256" key="4">
    <source>
        <dbReference type="ARBA" id="ARBA00022777"/>
    </source>
</evidence>
<dbReference type="Pfam" id="PF13581">
    <property type="entry name" value="HATPase_c_2"/>
    <property type="match status" value="1"/>
</dbReference>
<keyword evidence="11" id="KW-1185">Reference proteome</keyword>
<feature type="domain" description="Histidine kinase/HSP90-like ATPase" evidence="9">
    <location>
        <begin position="37"/>
        <end position="140"/>
    </location>
</feature>
<dbReference type="Gene3D" id="3.30.565.10">
    <property type="entry name" value="Histidine kinase-like ATPase, C-terminal domain"/>
    <property type="match status" value="1"/>
</dbReference>
<dbReference type="RefSeq" id="WP_013822962.1">
    <property type="nucleotide sequence ID" value="NZ_FQZM01000023.1"/>
</dbReference>
<keyword evidence="8" id="KW-0732">Signal</keyword>
<accession>A0A1M6HDA5</accession>